<protein>
    <recommendedName>
        <fullName evidence="2">Major facilitator superfamily (MFS) profile domain-containing protein</fullName>
    </recommendedName>
</protein>
<feature type="transmembrane region" description="Helical" evidence="1">
    <location>
        <begin position="212"/>
        <end position="234"/>
    </location>
</feature>
<keyword evidence="1" id="KW-0812">Transmembrane</keyword>
<feature type="transmembrane region" description="Helical" evidence="1">
    <location>
        <begin position="371"/>
        <end position="389"/>
    </location>
</feature>
<feature type="transmembrane region" description="Helical" evidence="1">
    <location>
        <begin position="106"/>
        <end position="129"/>
    </location>
</feature>
<feature type="transmembrane region" description="Helical" evidence="1">
    <location>
        <begin position="168"/>
        <end position="191"/>
    </location>
</feature>
<accession>A0A5B8RGF1</accession>
<dbReference type="GO" id="GO:0005886">
    <property type="term" value="C:plasma membrane"/>
    <property type="evidence" value="ECO:0007669"/>
    <property type="project" value="TreeGrafter"/>
</dbReference>
<organism evidence="3">
    <name type="scientific">uncultured organism</name>
    <dbReference type="NCBI Taxonomy" id="155900"/>
    <lineage>
        <taxon>unclassified sequences</taxon>
        <taxon>environmental samples</taxon>
    </lineage>
</organism>
<dbReference type="AlphaFoldDB" id="A0A5B8RGF1"/>
<dbReference type="InterPro" id="IPR010645">
    <property type="entry name" value="MFS_4"/>
</dbReference>
<sequence length="411" mass="42475">MTATTRNKSTVVPAIAVGLTSTLVGIGLARFAYTALIPPVVAAQWFTTSAAVYLGAANLLGYLIGAVTAHAVSERFGARATLAASFGLAALSFLACAHAAPFAWFFFWRLLSGLTGAWLMVVGPAIALARTDPDRRPIVGSLMFMGIGLGALLSALVVPTLIHAGLWVAWVTLGALTLIAGTVGDVALYQLPNPAVASDRIESDAPAPSPAIRWAVALVVAAYACDGIGFVPHTTFWVDYLAREVGLGMGPANVQWALFGLGAMLGPVATRFIVPCLGWRASLTTGFVTKALAVGLPFVAISVWTRSLSSIVVGALIPGIVALTSGRLAELVGPVEHKRLWGRATAAFALAQAIAGYGLSGLATITGSYRPTFAIGAAVLALAFALAWFGDPARFAPRRNRLSSSPPQALG</sequence>
<feature type="transmembrane region" description="Helical" evidence="1">
    <location>
        <begin position="340"/>
        <end position="359"/>
    </location>
</feature>
<feature type="transmembrane region" description="Helical" evidence="1">
    <location>
        <begin position="254"/>
        <end position="274"/>
    </location>
</feature>
<keyword evidence="1" id="KW-1133">Transmembrane helix</keyword>
<proteinExistence type="predicted"/>
<gene>
    <name evidence="3" type="ORF">KBTEX_02914</name>
</gene>
<name>A0A5B8RGF1_9ZZZZ</name>
<dbReference type="InterPro" id="IPR036259">
    <property type="entry name" value="MFS_trans_sf"/>
</dbReference>
<dbReference type="SUPFAM" id="SSF103473">
    <property type="entry name" value="MFS general substrate transporter"/>
    <property type="match status" value="1"/>
</dbReference>
<dbReference type="PANTHER" id="PTHR23537">
    <property type="match status" value="1"/>
</dbReference>
<dbReference type="Gene3D" id="1.20.1250.20">
    <property type="entry name" value="MFS general substrate transporter like domains"/>
    <property type="match status" value="1"/>
</dbReference>
<feature type="domain" description="Major facilitator superfamily (MFS) profile" evidence="2">
    <location>
        <begin position="13"/>
        <end position="395"/>
    </location>
</feature>
<dbReference type="EMBL" id="MN079153">
    <property type="protein sequence ID" value="QEA06574.1"/>
    <property type="molecule type" value="Genomic_DNA"/>
</dbReference>
<evidence type="ECO:0000259" key="2">
    <source>
        <dbReference type="PROSITE" id="PS50850"/>
    </source>
</evidence>
<evidence type="ECO:0000256" key="1">
    <source>
        <dbReference type="SAM" id="Phobius"/>
    </source>
</evidence>
<feature type="transmembrane region" description="Helical" evidence="1">
    <location>
        <begin position="12"/>
        <end position="33"/>
    </location>
</feature>
<reference evidence="3" key="1">
    <citation type="submission" date="2019-06" db="EMBL/GenBank/DDBJ databases">
        <authorList>
            <person name="Murdoch R.W."/>
            <person name="Fathepure B."/>
        </authorList>
    </citation>
    <scope>NUCLEOTIDE SEQUENCE</scope>
</reference>
<evidence type="ECO:0000313" key="3">
    <source>
        <dbReference type="EMBL" id="QEA06574.1"/>
    </source>
</evidence>
<feature type="transmembrane region" description="Helical" evidence="1">
    <location>
        <begin position="141"/>
        <end position="162"/>
    </location>
</feature>
<keyword evidence="1" id="KW-0472">Membrane</keyword>
<dbReference type="PANTHER" id="PTHR23537:SF1">
    <property type="entry name" value="SUGAR TRANSPORTER"/>
    <property type="match status" value="1"/>
</dbReference>
<feature type="transmembrane region" description="Helical" evidence="1">
    <location>
        <begin position="310"/>
        <end position="328"/>
    </location>
</feature>
<dbReference type="Pfam" id="PF06779">
    <property type="entry name" value="MFS_4"/>
    <property type="match status" value="1"/>
</dbReference>
<dbReference type="InterPro" id="IPR020846">
    <property type="entry name" value="MFS_dom"/>
</dbReference>
<feature type="transmembrane region" description="Helical" evidence="1">
    <location>
        <begin position="45"/>
        <end position="68"/>
    </location>
</feature>
<dbReference type="PROSITE" id="PS50850">
    <property type="entry name" value="MFS"/>
    <property type="match status" value="1"/>
</dbReference>
<dbReference type="GO" id="GO:0022857">
    <property type="term" value="F:transmembrane transporter activity"/>
    <property type="evidence" value="ECO:0007669"/>
    <property type="project" value="InterPro"/>
</dbReference>
<feature type="transmembrane region" description="Helical" evidence="1">
    <location>
        <begin position="286"/>
        <end position="304"/>
    </location>
</feature>
<feature type="transmembrane region" description="Helical" evidence="1">
    <location>
        <begin position="80"/>
        <end position="100"/>
    </location>
</feature>